<dbReference type="PANTHER" id="PTHR43520">
    <property type="entry name" value="ATP7, ISOFORM B"/>
    <property type="match status" value="1"/>
</dbReference>
<dbReference type="PROSITE" id="PS00154">
    <property type="entry name" value="ATPASE_E1_E2"/>
    <property type="match status" value="1"/>
</dbReference>
<dbReference type="GO" id="GO:0012505">
    <property type="term" value="C:endomembrane system"/>
    <property type="evidence" value="ECO:0007669"/>
    <property type="project" value="UniProtKB-SubCell"/>
</dbReference>
<proteinExistence type="inferred from homology"/>
<dbReference type="PROSITE" id="PS50846">
    <property type="entry name" value="HMA_2"/>
    <property type="match status" value="2"/>
</dbReference>
<keyword evidence="3 10" id="KW-0812">Transmembrane</keyword>
<dbReference type="InterPro" id="IPR023214">
    <property type="entry name" value="HAD_sf"/>
</dbReference>
<evidence type="ECO:0000256" key="3">
    <source>
        <dbReference type="ARBA" id="ARBA00022692"/>
    </source>
</evidence>
<evidence type="ECO:0000256" key="6">
    <source>
        <dbReference type="ARBA" id="ARBA00022840"/>
    </source>
</evidence>
<keyword evidence="7" id="KW-1278">Translocase</keyword>
<keyword evidence="8 10" id="KW-1133">Transmembrane helix</keyword>
<feature type="transmembrane region" description="Helical" evidence="10">
    <location>
        <begin position="772"/>
        <end position="794"/>
    </location>
</feature>
<sequence length="800" mass="83369">MSEKLTFPVQGLNCASCAVRAETALNALEGVTAEVNFATLRAEVQVASSVNSATLVDALAAVDKPAELVTTRLSIDGMTCASCVSRVETALLAASGVVSAEVNLATGEARIESLGTPHSALLQAVKQGGKTAKVITSDSPSAPRFGDEADEMRRAFLLSALLTLPVFILEMGGHVFPAFHHLIARTIGIQTSWLIQGLLTTLVLILPGRTIWRDGIRSLVKRQPDMNALVVLGSGAAFFYSLFVLIAPTLLPQAARSVYFEAAAVIITLILAGRWMEARAKGQTGAAIARLIALRPLKATIERDGKQQVIAVESLVKGDVIVIKPGERIPVDGTVLYGESWVDESMLTGEPLPVLKVKGAPITAGTVNTTGSFSFTAQKLGNDTVLSQIIEMVQKAQSARLPVQNLVNQITAWFVPAVLVIALFTILAWAFFGPDPALTYALVAGVSVLIIACPCAMGLATPTSIMVGAGRAAELGVLFAKGSALQELNAVTTVAFDKTGTLTEGRPSMTSIALYSDLSENTALKLAASVESLSEHPIARALVAHAKARNIELLDIKSFESLTGGGVKATIDAQSILIGNRKLLGDSKVDLSALPADGIGTEVILAVDQILVAQFEITDPLKPNAKTVIDRLRAAGLKTVMLTGDTEQAGQSIADELGMDYCIGGILPSAKADTIKTLQANGAVAFVGDGINDAPALAQSNVGIAIGTGTDVAIEAADVVLLSGDPNALLSAFAISKATLRNIKQNLIWAFAYNVLLIPIAAGVLYPSLGLLLSPALAAGAMALSSVFVVSNALRLRRAG</sequence>
<feature type="transmembrane region" description="Helical" evidence="10">
    <location>
        <begin position="747"/>
        <end position="766"/>
    </location>
</feature>
<dbReference type="NCBIfam" id="TIGR01511">
    <property type="entry name" value="ATPase-IB1_Cu"/>
    <property type="match status" value="1"/>
</dbReference>
<dbReference type="SFLD" id="SFLDF00027">
    <property type="entry name" value="p-type_atpase"/>
    <property type="match status" value="1"/>
</dbReference>
<dbReference type="InterPro" id="IPR006121">
    <property type="entry name" value="HMA_dom"/>
</dbReference>
<dbReference type="GO" id="GO:0055070">
    <property type="term" value="P:copper ion homeostasis"/>
    <property type="evidence" value="ECO:0007669"/>
    <property type="project" value="TreeGrafter"/>
</dbReference>
<dbReference type="SUPFAM" id="SSF55008">
    <property type="entry name" value="HMA, heavy metal-associated domain"/>
    <property type="match status" value="2"/>
</dbReference>
<dbReference type="GO" id="GO:0005507">
    <property type="term" value="F:copper ion binding"/>
    <property type="evidence" value="ECO:0007669"/>
    <property type="project" value="TreeGrafter"/>
</dbReference>
<gene>
    <name evidence="12" type="primary">actP_1</name>
    <name evidence="12" type="ORF">PFRI_05120</name>
</gene>
<dbReference type="NCBIfam" id="TIGR01525">
    <property type="entry name" value="ATPase-IB_hvy"/>
    <property type="match status" value="1"/>
</dbReference>
<dbReference type="PROSITE" id="PS01047">
    <property type="entry name" value="HMA_1"/>
    <property type="match status" value="1"/>
</dbReference>
<dbReference type="STRING" id="696762.PFRI_05120"/>
<keyword evidence="5 10" id="KW-0547">Nucleotide-binding</keyword>
<dbReference type="Pfam" id="PF00122">
    <property type="entry name" value="E1-E2_ATPase"/>
    <property type="match status" value="1"/>
</dbReference>
<dbReference type="InterPro" id="IPR008250">
    <property type="entry name" value="ATPase_P-typ_transduc_dom_A_sf"/>
</dbReference>
<dbReference type="RefSeq" id="WP_072629195.1">
    <property type="nucleotide sequence ID" value="NZ_MLCB01000043.1"/>
</dbReference>
<feature type="transmembrane region" description="Helical" evidence="10">
    <location>
        <begin position="182"/>
        <end position="206"/>
    </location>
</feature>
<feature type="transmembrane region" description="Helical" evidence="10">
    <location>
        <begin position="257"/>
        <end position="276"/>
    </location>
</feature>
<dbReference type="AlphaFoldDB" id="A0A1L9P1E1"/>
<dbReference type="Gene3D" id="3.40.50.1000">
    <property type="entry name" value="HAD superfamily/HAD-like"/>
    <property type="match status" value="1"/>
</dbReference>
<dbReference type="FunFam" id="2.70.150.10:FF:000002">
    <property type="entry name" value="Copper-transporting ATPase 1, putative"/>
    <property type="match status" value="1"/>
</dbReference>
<dbReference type="SUPFAM" id="SSF56784">
    <property type="entry name" value="HAD-like"/>
    <property type="match status" value="1"/>
</dbReference>
<dbReference type="InterPro" id="IPR023298">
    <property type="entry name" value="ATPase_P-typ_TM_dom_sf"/>
</dbReference>
<feature type="domain" description="HMA" evidence="11">
    <location>
        <begin position="69"/>
        <end position="133"/>
    </location>
</feature>
<feature type="transmembrane region" description="Helical" evidence="10">
    <location>
        <begin position="227"/>
        <end position="251"/>
    </location>
</feature>
<dbReference type="InterPro" id="IPR017969">
    <property type="entry name" value="Heavy-metal-associated_CS"/>
</dbReference>
<evidence type="ECO:0000256" key="2">
    <source>
        <dbReference type="ARBA" id="ARBA00006024"/>
    </source>
</evidence>
<dbReference type="InterPro" id="IPR059000">
    <property type="entry name" value="ATPase_P-type_domA"/>
</dbReference>
<evidence type="ECO:0000256" key="7">
    <source>
        <dbReference type="ARBA" id="ARBA00022967"/>
    </source>
</evidence>
<dbReference type="InterPro" id="IPR001757">
    <property type="entry name" value="P_typ_ATPase"/>
</dbReference>
<dbReference type="InterPro" id="IPR027256">
    <property type="entry name" value="P-typ_ATPase_IB"/>
</dbReference>
<dbReference type="NCBIfam" id="TIGR01512">
    <property type="entry name" value="ATPase-IB2_Cd"/>
    <property type="match status" value="1"/>
</dbReference>
<dbReference type="GO" id="GO:0005886">
    <property type="term" value="C:plasma membrane"/>
    <property type="evidence" value="ECO:0007669"/>
    <property type="project" value="UniProtKB-SubCell"/>
</dbReference>
<reference evidence="12 13" key="1">
    <citation type="submission" date="2016-10" db="EMBL/GenBank/DDBJ databases">
        <title>Genome sequence of Planktotalea frisia SH6-1.</title>
        <authorList>
            <person name="Poehlein A."/>
            <person name="Bakenhus I."/>
            <person name="Voget S."/>
            <person name="Brinkhoff T."/>
            <person name="Simon M."/>
        </authorList>
    </citation>
    <scope>NUCLEOTIDE SEQUENCE [LARGE SCALE GENOMIC DNA]</scope>
    <source>
        <strain evidence="12 13">SH6-1</strain>
    </source>
</reference>
<dbReference type="Pfam" id="PF00403">
    <property type="entry name" value="HMA"/>
    <property type="match status" value="2"/>
</dbReference>
<dbReference type="SFLD" id="SFLDG00002">
    <property type="entry name" value="C1.7:_P-type_atpase_like"/>
    <property type="match status" value="1"/>
</dbReference>
<dbReference type="CDD" id="cd02094">
    <property type="entry name" value="P-type_ATPase_Cu-like"/>
    <property type="match status" value="1"/>
</dbReference>
<comment type="caution">
    <text evidence="12">The sequence shown here is derived from an EMBL/GenBank/DDBJ whole genome shotgun (WGS) entry which is preliminary data.</text>
</comment>
<dbReference type="PRINTS" id="PR00943">
    <property type="entry name" value="CUATPASE"/>
</dbReference>
<dbReference type="PRINTS" id="PR00119">
    <property type="entry name" value="CATATPASE"/>
</dbReference>
<keyword evidence="6 10" id="KW-0067">ATP-binding</keyword>
<dbReference type="SUPFAM" id="SSF81653">
    <property type="entry name" value="Calcium ATPase, transduction domain A"/>
    <property type="match status" value="1"/>
</dbReference>
<keyword evidence="12" id="KW-0378">Hydrolase</keyword>
<dbReference type="Gene3D" id="2.70.150.10">
    <property type="entry name" value="Calcium-transporting ATPase, cytoplasmic transduction domain A"/>
    <property type="match status" value="1"/>
</dbReference>
<dbReference type="InterPro" id="IPR023299">
    <property type="entry name" value="ATPase_P-typ_cyto_dom_N"/>
</dbReference>
<dbReference type="GO" id="GO:0005524">
    <property type="term" value="F:ATP binding"/>
    <property type="evidence" value="ECO:0007669"/>
    <property type="project" value="UniProtKB-UniRule"/>
</dbReference>
<dbReference type="PANTHER" id="PTHR43520:SF8">
    <property type="entry name" value="P-TYPE CU(+) TRANSPORTER"/>
    <property type="match status" value="1"/>
</dbReference>
<protein>
    <submittedName>
        <fullName evidence="12">Copper-transporting P-type ATPase</fullName>
        <ecNumber evidence="12">3.6.3.4</ecNumber>
    </submittedName>
</protein>
<feature type="domain" description="HMA" evidence="11">
    <location>
        <begin position="3"/>
        <end position="67"/>
    </location>
</feature>
<keyword evidence="4 10" id="KW-0479">Metal-binding</keyword>
<keyword evidence="13" id="KW-1185">Reference proteome</keyword>
<dbReference type="Proteomes" id="UP000184514">
    <property type="component" value="Unassembled WGS sequence"/>
</dbReference>
<dbReference type="GO" id="GO:0016887">
    <property type="term" value="F:ATP hydrolysis activity"/>
    <property type="evidence" value="ECO:0007669"/>
    <property type="project" value="InterPro"/>
</dbReference>
<dbReference type="Gene3D" id="3.30.70.100">
    <property type="match status" value="2"/>
</dbReference>
<dbReference type="GO" id="GO:0043682">
    <property type="term" value="F:P-type divalent copper transporter activity"/>
    <property type="evidence" value="ECO:0007669"/>
    <property type="project" value="TreeGrafter"/>
</dbReference>
<keyword evidence="10" id="KW-1003">Cell membrane</keyword>
<organism evidence="12 13">
    <name type="scientific">Planktotalea frisia</name>
    <dbReference type="NCBI Taxonomy" id="696762"/>
    <lineage>
        <taxon>Bacteria</taxon>
        <taxon>Pseudomonadati</taxon>
        <taxon>Pseudomonadota</taxon>
        <taxon>Alphaproteobacteria</taxon>
        <taxon>Rhodobacterales</taxon>
        <taxon>Paracoccaceae</taxon>
        <taxon>Planktotalea</taxon>
    </lineage>
</organism>
<feature type="transmembrane region" description="Helical" evidence="10">
    <location>
        <begin position="410"/>
        <end position="432"/>
    </location>
</feature>
<comment type="subcellular location">
    <subcellularLocation>
        <location evidence="10">Cell membrane</location>
    </subcellularLocation>
    <subcellularLocation>
        <location evidence="1">Endomembrane system</location>
        <topology evidence="1">Multi-pass membrane protein</topology>
    </subcellularLocation>
</comment>
<evidence type="ECO:0000313" key="12">
    <source>
        <dbReference type="EMBL" id="OJI95243.1"/>
    </source>
</evidence>
<evidence type="ECO:0000256" key="10">
    <source>
        <dbReference type="RuleBase" id="RU362081"/>
    </source>
</evidence>
<dbReference type="SFLD" id="SFLDS00003">
    <property type="entry name" value="Haloacid_Dehalogenase"/>
    <property type="match status" value="1"/>
</dbReference>
<dbReference type="InterPro" id="IPR018303">
    <property type="entry name" value="ATPase_P-typ_P_site"/>
</dbReference>
<evidence type="ECO:0000256" key="4">
    <source>
        <dbReference type="ARBA" id="ARBA00022723"/>
    </source>
</evidence>
<dbReference type="SUPFAM" id="SSF81665">
    <property type="entry name" value="Calcium ATPase, transmembrane domain M"/>
    <property type="match status" value="1"/>
</dbReference>
<dbReference type="Pfam" id="PF00702">
    <property type="entry name" value="Hydrolase"/>
    <property type="match status" value="1"/>
</dbReference>
<dbReference type="NCBIfam" id="TIGR01494">
    <property type="entry name" value="ATPase_P-type"/>
    <property type="match status" value="1"/>
</dbReference>
<dbReference type="CDD" id="cd00371">
    <property type="entry name" value="HMA"/>
    <property type="match status" value="2"/>
</dbReference>
<evidence type="ECO:0000313" key="13">
    <source>
        <dbReference type="Proteomes" id="UP000184514"/>
    </source>
</evidence>
<dbReference type="EC" id="3.6.3.4" evidence="12"/>
<dbReference type="EMBL" id="MLCB01000043">
    <property type="protein sequence ID" value="OJI95243.1"/>
    <property type="molecule type" value="Genomic_DNA"/>
</dbReference>
<dbReference type="Gene3D" id="3.40.1110.10">
    <property type="entry name" value="Calcium-transporting ATPase, cytoplasmic domain N"/>
    <property type="match status" value="1"/>
</dbReference>
<evidence type="ECO:0000256" key="8">
    <source>
        <dbReference type="ARBA" id="ARBA00022989"/>
    </source>
</evidence>
<dbReference type="InterPro" id="IPR036163">
    <property type="entry name" value="HMA_dom_sf"/>
</dbReference>
<dbReference type="OrthoDB" id="9807843at2"/>
<evidence type="ECO:0000256" key="5">
    <source>
        <dbReference type="ARBA" id="ARBA00022741"/>
    </source>
</evidence>
<accession>A0A1L9P1E1</accession>
<feature type="transmembrane region" description="Helical" evidence="10">
    <location>
        <begin position="438"/>
        <end position="461"/>
    </location>
</feature>
<name>A0A1L9P1E1_9RHOB</name>
<evidence type="ECO:0000256" key="9">
    <source>
        <dbReference type="ARBA" id="ARBA00023136"/>
    </source>
</evidence>
<comment type="similarity">
    <text evidence="2 10">Belongs to the cation transport ATPase (P-type) (TC 3.A.3) family. Type IB subfamily.</text>
</comment>
<feature type="transmembrane region" description="Helical" evidence="10">
    <location>
        <begin position="155"/>
        <end position="176"/>
    </location>
</feature>
<evidence type="ECO:0000259" key="11">
    <source>
        <dbReference type="PROSITE" id="PS50846"/>
    </source>
</evidence>
<evidence type="ECO:0000256" key="1">
    <source>
        <dbReference type="ARBA" id="ARBA00004127"/>
    </source>
</evidence>
<keyword evidence="9 10" id="KW-0472">Membrane</keyword>
<dbReference type="InterPro" id="IPR036412">
    <property type="entry name" value="HAD-like_sf"/>
</dbReference>
<dbReference type="InterPro" id="IPR044492">
    <property type="entry name" value="P_typ_ATPase_HD_dom"/>
</dbReference>